<protein>
    <recommendedName>
        <fullName evidence="4">Flagellar motor switch protein FliG</fullName>
    </recommendedName>
</protein>
<keyword evidence="13" id="KW-0966">Cell projection</keyword>
<dbReference type="EMBL" id="CACRYJ010000004">
    <property type="protein sequence ID" value="VZO34891.1"/>
    <property type="molecule type" value="Genomic_DNA"/>
</dbReference>
<evidence type="ECO:0000256" key="1">
    <source>
        <dbReference type="ARBA" id="ARBA00004117"/>
    </source>
</evidence>
<comment type="subcellular location">
    <subcellularLocation>
        <location evidence="1">Bacterial flagellum basal body</location>
    </subcellularLocation>
    <subcellularLocation>
        <location evidence="2">Cell membrane</location>
        <topology evidence="2">Peripheral membrane protein</topology>
        <orientation evidence="2">Cytoplasmic side</orientation>
    </subcellularLocation>
</comment>
<keyword evidence="13" id="KW-0969">Cilium</keyword>
<accession>A0A7M4DDH2</accession>
<dbReference type="Pfam" id="PF14842">
    <property type="entry name" value="FliG_N"/>
    <property type="match status" value="1"/>
</dbReference>
<gene>
    <name evidence="13" type="primary">fliG</name>
    <name evidence="13" type="ORF">HALOF300_00161</name>
</gene>
<dbReference type="GO" id="GO:0071973">
    <property type="term" value="P:bacterial-type flagellum-dependent cell motility"/>
    <property type="evidence" value="ECO:0007669"/>
    <property type="project" value="InterPro"/>
</dbReference>
<evidence type="ECO:0000256" key="9">
    <source>
        <dbReference type="ARBA" id="ARBA00023143"/>
    </source>
</evidence>
<reference evidence="13 14" key="1">
    <citation type="submission" date="2019-11" db="EMBL/GenBank/DDBJ databases">
        <authorList>
            <person name="Criscuolo A."/>
        </authorList>
    </citation>
    <scope>NUCLEOTIDE SEQUENCE [LARGE SCALE GENOMIC DNA]</scope>
    <source>
        <strain evidence="13">CIP111667</strain>
    </source>
</reference>
<organism evidence="13 14">
    <name type="scientific">Occultella aeris</name>
    <dbReference type="NCBI Taxonomy" id="2761496"/>
    <lineage>
        <taxon>Bacteria</taxon>
        <taxon>Bacillati</taxon>
        <taxon>Actinomycetota</taxon>
        <taxon>Actinomycetes</taxon>
        <taxon>Micrococcales</taxon>
        <taxon>Ruaniaceae</taxon>
        <taxon>Occultella</taxon>
    </lineage>
</organism>
<dbReference type="InterPro" id="IPR011002">
    <property type="entry name" value="FliG_a-hlx"/>
</dbReference>
<evidence type="ECO:0000259" key="11">
    <source>
        <dbReference type="Pfam" id="PF14841"/>
    </source>
</evidence>
<comment type="caution">
    <text evidence="13">The sequence shown here is derived from an EMBL/GenBank/DDBJ whole genome shotgun (WGS) entry which is preliminary data.</text>
</comment>
<dbReference type="PANTHER" id="PTHR30534:SF0">
    <property type="entry name" value="FLAGELLAR MOTOR SWITCH PROTEIN FLIG"/>
    <property type="match status" value="1"/>
</dbReference>
<comment type="similarity">
    <text evidence="3">Belongs to the FliG family.</text>
</comment>
<feature type="domain" description="Flagellar motor switch protein FliG middle" evidence="11">
    <location>
        <begin position="120"/>
        <end position="190"/>
    </location>
</feature>
<evidence type="ECO:0000256" key="2">
    <source>
        <dbReference type="ARBA" id="ARBA00004413"/>
    </source>
</evidence>
<keyword evidence="9" id="KW-0975">Bacterial flagellum</keyword>
<dbReference type="GO" id="GO:0009425">
    <property type="term" value="C:bacterial-type flagellum basal body"/>
    <property type="evidence" value="ECO:0007669"/>
    <property type="project" value="UniProtKB-SubCell"/>
</dbReference>
<dbReference type="Pfam" id="PF01706">
    <property type="entry name" value="FliG_C"/>
    <property type="match status" value="1"/>
</dbReference>
<dbReference type="InterPro" id="IPR032779">
    <property type="entry name" value="FliG_M"/>
</dbReference>
<evidence type="ECO:0000256" key="6">
    <source>
        <dbReference type="ARBA" id="ARBA00022500"/>
    </source>
</evidence>
<evidence type="ECO:0000256" key="4">
    <source>
        <dbReference type="ARBA" id="ARBA00021870"/>
    </source>
</evidence>
<dbReference type="Gene3D" id="1.10.220.30">
    <property type="match status" value="3"/>
</dbReference>
<dbReference type="PANTHER" id="PTHR30534">
    <property type="entry name" value="FLAGELLAR MOTOR SWITCH PROTEIN FLIG"/>
    <property type="match status" value="1"/>
</dbReference>
<sequence>MSVTDAPLTGVQKAALLLMQLDTERAARVMQQFSESEAEEITAEIVRLRRVDPALADSVISEVHDSTIAGRFRSRGGKDVATGLLEASFGSERAAGVMTRVESTMAGQQFEFLETIEDPHLLQLLDGEHPQTVALVLAHLRPERASSALAALPDPLRPQLARRIATMAPPSPEAVSIIAETLKQRAGAAVASREAADSVGGVAPLVEIINRTDKRTETAVLEGLDRLDPELAEEVRSQLLTFADVVHVEDLDMQQVLRGIDPATLAIALRGATPAITEKVTANISARNREILEEETGRPVRLRAAQVEDARTEVVLAMRRLEASGDLVVVRGSEDRYVD</sequence>
<dbReference type="InterPro" id="IPR000090">
    <property type="entry name" value="Flg_Motor_Flig"/>
</dbReference>
<dbReference type="Proteomes" id="UP000419743">
    <property type="component" value="Unassembled WGS sequence"/>
</dbReference>
<evidence type="ECO:0000256" key="5">
    <source>
        <dbReference type="ARBA" id="ARBA00022475"/>
    </source>
</evidence>
<dbReference type="RefSeq" id="WP_156738747.1">
    <property type="nucleotide sequence ID" value="NZ_CACRYJ010000004.1"/>
</dbReference>
<dbReference type="GO" id="GO:0003774">
    <property type="term" value="F:cytoskeletal motor activity"/>
    <property type="evidence" value="ECO:0007669"/>
    <property type="project" value="InterPro"/>
</dbReference>
<name>A0A7M4DDH2_9MICO</name>
<evidence type="ECO:0000256" key="3">
    <source>
        <dbReference type="ARBA" id="ARBA00010299"/>
    </source>
</evidence>
<evidence type="ECO:0000259" key="12">
    <source>
        <dbReference type="Pfam" id="PF14842"/>
    </source>
</evidence>
<keyword evidence="6" id="KW-0145">Chemotaxis</keyword>
<feature type="domain" description="Flagellar motor switch protein FliG N-terminal" evidence="12">
    <location>
        <begin position="8"/>
        <end position="110"/>
    </location>
</feature>
<evidence type="ECO:0000256" key="7">
    <source>
        <dbReference type="ARBA" id="ARBA00022779"/>
    </source>
</evidence>
<evidence type="ECO:0000313" key="14">
    <source>
        <dbReference type="Proteomes" id="UP000419743"/>
    </source>
</evidence>
<keyword evidence="8" id="KW-0472">Membrane</keyword>
<dbReference type="NCBIfam" id="TIGR00207">
    <property type="entry name" value="fliG"/>
    <property type="match status" value="1"/>
</dbReference>
<dbReference type="InterPro" id="IPR023087">
    <property type="entry name" value="Flg_Motor_Flig_C"/>
</dbReference>
<proteinExistence type="inferred from homology"/>
<dbReference type="InterPro" id="IPR028263">
    <property type="entry name" value="FliG_N"/>
</dbReference>
<feature type="domain" description="Flagellar motor switch protein FliG C-terminal" evidence="10">
    <location>
        <begin position="223"/>
        <end position="328"/>
    </location>
</feature>
<dbReference type="GO" id="GO:0006935">
    <property type="term" value="P:chemotaxis"/>
    <property type="evidence" value="ECO:0007669"/>
    <property type="project" value="UniProtKB-KW"/>
</dbReference>
<dbReference type="SUPFAM" id="SSF48029">
    <property type="entry name" value="FliG"/>
    <property type="match status" value="2"/>
</dbReference>
<keyword evidence="13" id="KW-0282">Flagellum</keyword>
<dbReference type="GO" id="GO:0005886">
    <property type="term" value="C:plasma membrane"/>
    <property type="evidence" value="ECO:0007669"/>
    <property type="project" value="UniProtKB-SubCell"/>
</dbReference>
<evidence type="ECO:0000259" key="10">
    <source>
        <dbReference type="Pfam" id="PF01706"/>
    </source>
</evidence>
<evidence type="ECO:0000313" key="13">
    <source>
        <dbReference type="EMBL" id="VZO34891.1"/>
    </source>
</evidence>
<dbReference type="AlphaFoldDB" id="A0A7M4DDH2"/>
<dbReference type="Pfam" id="PF14841">
    <property type="entry name" value="FliG_M"/>
    <property type="match status" value="1"/>
</dbReference>
<keyword evidence="14" id="KW-1185">Reference proteome</keyword>
<evidence type="ECO:0000256" key="8">
    <source>
        <dbReference type="ARBA" id="ARBA00023136"/>
    </source>
</evidence>
<keyword evidence="7" id="KW-0283">Flagellar rotation</keyword>
<keyword evidence="5" id="KW-1003">Cell membrane</keyword>
<dbReference type="PRINTS" id="PR00954">
    <property type="entry name" value="FLGMOTORFLIG"/>
</dbReference>